<dbReference type="RefSeq" id="WP_070109565.1">
    <property type="nucleotide sequence ID" value="NZ_LZFO01000006.1"/>
</dbReference>
<keyword evidence="7" id="KW-1185">Reference proteome</keyword>
<feature type="active site" description="Nucleophile" evidence="4">
    <location>
        <position position="39"/>
    </location>
</feature>
<dbReference type="InterPro" id="IPR050301">
    <property type="entry name" value="NTE"/>
</dbReference>
<evidence type="ECO:0000313" key="6">
    <source>
        <dbReference type="EMBL" id="OFI07017.1"/>
    </source>
</evidence>
<keyword evidence="3 4" id="KW-0443">Lipid metabolism</keyword>
<feature type="active site" description="Proton acceptor" evidence="4">
    <location>
        <position position="175"/>
    </location>
</feature>
<dbReference type="PROSITE" id="PS51635">
    <property type="entry name" value="PNPLA"/>
    <property type="match status" value="1"/>
</dbReference>
<proteinExistence type="predicted"/>
<dbReference type="PATRIC" id="fig|1121290.3.peg.615"/>
<comment type="caution">
    <text evidence="6">The sequence shown here is derived from an EMBL/GenBank/DDBJ whole genome shotgun (WGS) entry which is preliminary data.</text>
</comment>
<dbReference type="SUPFAM" id="SSF52151">
    <property type="entry name" value="FabD/lysophospholipase-like"/>
    <property type="match status" value="1"/>
</dbReference>
<reference evidence="6 7" key="1">
    <citation type="submission" date="2016-06" db="EMBL/GenBank/DDBJ databases">
        <title>Genome sequence of Clostridium acetireducens DSM 10703.</title>
        <authorList>
            <person name="Poehlein A."/>
            <person name="Fluechter S."/>
            <person name="Duerre P."/>
            <person name="Daniel R."/>
        </authorList>
    </citation>
    <scope>NUCLEOTIDE SEQUENCE [LARGE SCALE GENOMIC DNA]</scope>
    <source>
        <strain evidence="6 7">DSM 10703</strain>
    </source>
</reference>
<dbReference type="Proteomes" id="UP000175744">
    <property type="component" value="Unassembled WGS sequence"/>
</dbReference>
<dbReference type="PANTHER" id="PTHR14226:SF57">
    <property type="entry name" value="BLR7027 PROTEIN"/>
    <property type="match status" value="1"/>
</dbReference>
<feature type="short sequence motif" description="GXSXG" evidence="4">
    <location>
        <begin position="37"/>
        <end position="41"/>
    </location>
</feature>
<dbReference type="Pfam" id="PF01734">
    <property type="entry name" value="Patatin"/>
    <property type="match status" value="1"/>
</dbReference>
<dbReference type="AlphaFoldDB" id="A0A1E8F0Q7"/>
<evidence type="ECO:0000256" key="2">
    <source>
        <dbReference type="ARBA" id="ARBA00022963"/>
    </source>
</evidence>
<dbReference type="InterPro" id="IPR002641">
    <property type="entry name" value="PNPLA_dom"/>
</dbReference>
<dbReference type="OrthoDB" id="9770965at2"/>
<dbReference type="STRING" id="1121290.CLAOCE_06030"/>
<feature type="domain" description="PNPLA" evidence="5">
    <location>
        <begin position="6"/>
        <end position="188"/>
    </location>
</feature>
<dbReference type="GO" id="GO:0016787">
    <property type="term" value="F:hydrolase activity"/>
    <property type="evidence" value="ECO:0007669"/>
    <property type="project" value="UniProtKB-UniRule"/>
</dbReference>
<dbReference type="EMBL" id="LZFO01000006">
    <property type="protein sequence ID" value="OFI07017.1"/>
    <property type="molecule type" value="Genomic_DNA"/>
</dbReference>
<evidence type="ECO:0000256" key="1">
    <source>
        <dbReference type="ARBA" id="ARBA00022801"/>
    </source>
</evidence>
<evidence type="ECO:0000259" key="5">
    <source>
        <dbReference type="PROSITE" id="PS51635"/>
    </source>
</evidence>
<dbReference type="GO" id="GO:0016042">
    <property type="term" value="P:lipid catabolic process"/>
    <property type="evidence" value="ECO:0007669"/>
    <property type="project" value="UniProtKB-UniRule"/>
</dbReference>
<dbReference type="Gene3D" id="3.40.1090.10">
    <property type="entry name" value="Cytosolic phospholipase A2 catalytic domain"/>
    <property type="match status" value="2"/>
</dbReference>
<keyword evidence="2 4" id="KW-0442">Lipid degradation</keyword>
<protein>
    <recommendedName>
        <fullName evidence="5">PNPLA domain-containing protein</fullName>
    </recommendedName>
</protein>
<feature type="short sequence motif" description="DGA/G" evidence="4">
    <location>
        <begin position="175"/>
        <end position="177"/>
    </location>
</feature>
<sequence length="440" mass="49920">MKKYGLVLAGGGAKGGYEIGVWKALKELNIPVSAVVGTSVGALNGAIMVQGDYNIAYNLWTNIEMKKVIDLEKVLPNYKKDLDIKDIILGIKNIILEGGLDVTPLKNILKKYIDEDNIRNSPIDFGLVTFSISNFQPIMLYKEDIPKGKLIEYLLASSCFPAFKPHKIEDEVFIDGGIYDNIPISLLINKNIKDIIVVDVSGIGRVKKVDEKDLNIIYIKNSQYLGPTLNFNGEISKTNIKIGYFDTLKIFKKLKGKRYYINSESNSSLLYDLKDSEVRNIINFLGFNEVKLPSNNKVTSILIKNLNRYSSKKITNRMSILAALEITAEALEVNRLNIYTEKELLDIVLSKYKELKDSNTSEFNIDSTVMNFNNISFNEFSKKYFLNNKYMICYNNFFGKVDVSIKKVRKLMAITFPKICISNIFITVVLHRINTLSKIK</sequence>
<name>A0A1E8F0Q7_9CLOT</name>
<evidence type="ECO:0000313" key="7">
    <source>
        <dbReference type="Proteomes" id="UP000175744"/>
    </source>
</evidence>
<organism evidence="6 7">
    <name type="scientific">Clostridium acetireducens DSM 10703</name>
    <dbReference type="NCBI Taxonomy" id="1121290"/>
    <lineage>
        <taxon>Bacteria</taxon>
        <taxon>Bacillati</taxon>
        <taxon>Bacillota</taxon>
        <taxon>Clostridia</taxon>
        <taxon>Eubacteriales</taxon>
        <taxon>Clostridiaceae</taxon>
        <taxon>Clostridium</taxon>
    </lineage>
</organism>
<evidence type="ECO:0000256" key="3">
    <source>
        <dbReference type="ARBA" id="ARBA00023098"/>
    </source>
</evidence>
<accession>A0A1E8F0Q7</accession>
<evidence type="ECO:0000256" key="4">
    <source>
        <dbReference type="PROSITE-ProRule" id="PRU01161"/>
    </source>
</evidence>
<dbReference type="CDD" id="cd07209">
    <property type="entry name" value="Pat_hypo_Ecoli_Z1214_like"/>
    <property type="match status" value="1"/>
</dbReference>
<dbReference type="PANTHER" id="PTHR14226">
    <property type="entry name" value="NEUROPATHY TARGET ESTERASE/SWISS CHEESE D.MELANOGASTER"/>
    <property type="match status" value="1"/>
</dbReference>
<keyword evidence="1 4" id="KW-0378">Hydrolase</keyword>
<dbReference type="InterPro" id="IPR016035">
    <property type="entry name" value="Acyl_Trfase/lysoPLipase"/>
</dbReference>
<gene>
    <name evidence="6" type="ORF">CLOACE_06030</name>
</gene>
<feature type="short sequence motif" description="GXGXXG" evidence="4">
    <location>
        <begin position="10"/>
        <end position="15"/>
    </location>
</feature>